<dbReference type="Pfam" id="PF00005">
    <property type="entry name" value="ABC_tran"/>
    <property type="match status" value="1"/>
</dbReference>
<dbReference type="KEGG" id="qsa:O6P43_021335"/>
<dbReference type="InterPro" id="IPR003439">
    <property type="entry name" value="ABC_transporter-like_ATP-bd"/>
</dbReference>
<keyword evidence="8 10" id="KW-0472">Membrane</keyword>
<organism evidence="12 13">
    <name type="scientific">Quillaja saponaria</name>
    <name type="common">Soap bark tree</name>
    <dbReference type="NCBI Taxonomy" id="32244"/>
    <lineage>
        <taxon>Eukaryota</taxon>
        <taxon>Viridiplantae</taxon>
        <taxon>Streptophyta</taxon>
        <taxon>Embryophyta</taxon>
        <taxon>Tracheophyta</taxon>
        <taxon>Spermatophyta</taxon>
        <taxon>Magnoliopsida</taxon>
        <taxon>eudicotyledons</taxon>
        <taxon>Gunneridae</taxon>
        <taxon>Pentapetalae</taxon>
        <taxon>rosids</taxon>
        <taxon>fabids</taxon>
        <taxon>Fabales</taxon>
        <taxon>Quillajaceae</taxon>
        <taxon>Quillaja</taxon>
    </lineage>
</organism>
<evidence type="ECO:0000313" key="12">
    <source>
        <dbReference type="EMBL" id="KAJ7960970.1"/>
    </source>
</evidence>
<evidence type="ECO:0000256" key="2">
    <source>
        <dbReference type="ARBA" id="ARBA00005814"/>
    </source>
</evidence>
<protein>
    <submittedName>
        <fullName evidence="12">ABC transporter G family member</fullName>
    </submittedName>
</protein>
<keyword evidence="5" id="KW-0547">Nucleotide-binding</keyword>
<dbReference type="Pfam" id="PF01061">
    <property type="entry name" value="ABC2_membrane"/>
    <property type="match status" value="1"/>
</dbReference>
<reference evidence="12" key="1">
    <citation type="journal article" date="2023" name="Science">
        <title>Elucidation of the pathway for biosynthesis of saponin adjuvants from the soapbark tree.</title>
        <authorList>
            <person name="Reed J."/>
            <person name="Orme A."/>
            <person name="El-Demerdash A."/>
            <person name="Owen C."/>
            <person name="Martin L.B.B."/>
            <person name="Misra R.C."/>
            <person name="Kikuchi S."/>
            <person name="Rejzek M."/>
            <person name="Martin A.C."/>
            <person name="Harkess A."/>
            <person name="Leebens-Mack J."/>
            <person name="Louveau T."/>
            <person name="Stephenson M.J."/>
            <person name="Osbourn A."/>
        </authorList>
    </citation>
    <scope>NUCLEOTIDE SEQUENCE</scope>
    <source>
        <strain evidence="12">S10</strain>
    </source>
</reference>
<dbReference type="FunFam" id="3.40.50.300:FF:000337">
    <property type="entry name" value="ABC transporter G family member 22"/>
    <property type="match status" value="1"/>
</dbReference>
<feature type="domain" description="ABC transporter" evidence="11">
    <location>
        <begin position="83"/>
        <end position="333"/>
    </location>
</feature>
<dbReference type="AlphaFoldDB" id="A0AAD7LQ68"/>
<evidence type="ECO:0000256" key="6">
    <source>
        <dbReference type="ARBA" id="ARBA00022840"/>
    </source>
</evidence>
<keyword evidence="7 10" id="KW-1133">Transmembrane helix</keyword>
<comment type="similarity">
    <text evidence="2">Belongs to the ABC transporter superfamily. ABCG family. Eye pigment precursor importer (TC 3.A.1.204) subfamily.</text>
</comment>
<evidence type="ECO:0000256" key="5">
    <source>
        <dbReference type="ARBA" id="ARBA00022741"/>
    </source>
</evidence>
<dbReference type="InterPro" id="IPR013525">
    <property type="entry name" value="ABC2_TM"/>
</dbReference>
<gene>
    <name evidence="12" type="ORF">O6P43_021335</name>
</gene>
<evidence type="ECO:0000256" key="8">
    <source>
        <dbReference type="ARBA" id="ARBA00023136"/>
    </source>
</evidence>
<dbReference type="EMBL" id="JARAOO010000008">
    <property type="protein sequence ID" value="KAJ7960970.1"/>
    <property type="molecule type" value="Genomic_DNA"/>
</dbReference>
<feature type="transmembrane region" description="Helical" evidence="10">
    <location>
        <begin position="495"/>
        <end position="513"/>
    </location>
</feature>
<dbReference type="PANTHER" id="PTHR48041">
    <property type="entry name" value="ABC TRANSPORTER G FAMILY MEMBER 28"/>
    <property type="match status" value="1"/>
</dbReference>
<feature type="region of interest" description="Disordered" evidence="9">
    <location>
        <begin position="1"/>
        <end position="25"/>
    </location>
</feature>
<dbReference type="GO" id="GO:0016020">
    <property type="term" value="C:membrane"/>
    <property type="evidence" value="ECO:0007669"/>
    <property type="project" value="UniProtKB-SubCell"/>
</dbReference>
<dbReference type="InterPro" id="IPR003593">
    <property type="entry name" value="AAA+_ATPase"/>
</dbReference>
<sequence length="639" mass="72545">MDTTRREDEIEDLSSAPPSMGSMDIAESNGFGHNIEFMSQAYLRNRYSEIDVEDANANTNKDRPLPIFLKFEDVEFKVRNSSTSSKNLVKAVVTKVASQLNMDQDKYKQILKGITGSIGPGEILALMGPSGSGKTTLLKVIEGRLVDNVKGTITYNDVRYNSAVKRRIGFVTQDDVLSPQLTVEETLVFSAYLRLPSSMSRQQKYSRVEMIVKELGLERCRHTRIGGGFIKGISGGERKRTSIGCEILVDPSLLLLDEPTSGLDSTSANKLLLILQGLAKAGRTIITTIHQPSSRIFHMFDKLLVISEGYPVYYGKARDSTSNQISTTQIQNYIGAKEKEENHHITKIPEHLQLAIQVKKDWTISWWDQFMILSKRTFRERCRDYFDKLRLVQALGVAILLGLLWWKSSTNTEAQLRDQVGLMFYVCIFWTSSSIFGAVYVFPFEKIFLVKERKADMYRLSVYYVCSTLCDMVAHVLYPTFFMLVLYFMAGFKRTVVCFFLTLFAILLIAITSQCAGELFGAAVMSIQKAGMVASLILMLFLLTGGYYVQHIPKFMRWLKYLSFMFYGFRLMLKVQYSGDELYECESKGGCQTLQSSPSFDTVNLNGGLEEVWILLAMALCYRFLAYICLRRRINICNI</sequence>
<feature type="transmembrane region" description="Helical" evidence="10">
    <location>
        <begin position="420"/>
        <end position="442"/>
    </location>
</feature>
<dbReference type="GO" id="GO:0016887">
    <property type="term" value="F:ATP hydrolysis activity"/>
    <property type="evidence" value="ECO:0007669"/>
    <property type="project" value="InterPro"/>
</dbReference>
<keyword evidence="6" id="KW-0067">ATP-binding</keyword>
<evidence type="ECO:0000256" key="9">
    <source>
        <dbReference type="SAM" id="MobiDB-lite"/>
    </source>
</evidence>
<dbReference type="InterPro" id="IPR050352">
    <property type="entry name" value="ABCG_transporters"/>
</dbReference>
<comment type="caution">
    <text evidence="12">The sequence shown here is derived from an EMBL/GenBank/DDBJ whole genome shotgun (WGS) entry which is preliminary data.</text>
</comment>
<evidence type="ECO:0000256" key="4">
    <source>
        <dbReference type="ARBA" id="ARBA00022692"/>
    </source>
</evidence>
<dbReference type="SUPFAM" id="SSF52540">
    <property type="entry name" value="P-loop containing nucleoside triphosphate hydrolases"/>
    <property type="match status" value="1"/>
</dbReference>
<name>A0AAD7LQ68_QUISA</name>
<evidence type="ECO:0000256" key="10">
    <source>
        <dbReference type="SAM" id="Phobius"/>
    </source>
</evidence>
<accession>A0AAD7LQ68</accession>
<evidence type="ECO:0000256" key="7">
    <source>
        <dbReference type="ARBA" id="ARBA00022989"/>
    </source>
</evidence>
<comment type="subcellular location">
    <subcellularLocation>
        <location evidence="1">Membrane</location>
        <topology evidence="1">Multi-pass membrane protein</topology>
    </subcellularLocation>
</comment>
<evidence type="ECO:0000256" key="3">
    <source>
        <dbReference type="ARBA" id="ARBA00022448"/>
    </source>
</evidence>
<dbReference type="GO" id="GO:0005524">
    <property type="term" value="F:ATP binding"/>
    <property type="evidence" value="ECO:0007669"/>
    <property type="project" value="UniProtKB-KW"/>
</dbReference>
<evidence type="ECO:0000313" key="13">
    <source>
        <dbReference type="Proteomes" id="UP001163823"/>
    </source>
</evidence>
<feature type="transmembrane region" description="Helical" evidence="10">
    <location>
        <begin position="612"/>
        <end position="630"/>
    </location>
</feature>
<dbReference type="CDD" id="cd03213">
    <property type="entry name" value="ABCG_EPDR"/>
    <property type="match status" value="1"/>
</dbReference>
<dbReference type="PANTHER" id="PTHR48041:SF135">
    <property type="entry name" value="ABC TRANSPORTER G FAMILY MEMBER 26"/>
    <property type="match status" value="1"/>
</dbReference>
<keyword evidence="3" id="KW-0813">Transport</keyword>
<evidence type="ECO:0000259" key="11">
    <source>
        <dbReference type="PROSITE" id="PS50893"/>
    </source>
</evidence>
<dbReference type="SMART" id="SM00382">
    <property type="entry name" value="AAA"/>
    <property type="match status" value="1"/>
</dbReference>
<proteinExistence type="inferred from homology"/>
<dbReference type="GO" id="GO:0140359">
    <property type="term" value="F:ABC-type transporter activity"/>
    <property type="evidence" value="ECO:0007669"/>
    <property type="project" value="InterPro"/>
</dbReference>
<dbReference type="Proteomes" id="UP001163823">
    <property type="component" value="Chromosome 8"/>
</dbReference>
<feature type="transmembrane region" description="Helical" evidence="10">
    <location>
        <begin position="391"/>
        <end position="408"/>
    </location>
</feature>
<feature type="transmembrane region" description="Helical" evidence="10">
    <location>
        <begin position="462"/>
        <end position="488"/>
    </location>
</feature>
<keyword evidence="13" id="KW-1185">Reference proteome</keyword>
<feature type="transmembrane region" description="Helical" evidence="10">
    <location>
        <begin position="519"/>
        <end position="543"/>
    </location>
</feature>
<dbReference type="InterPro" id="IPR027417">
    <property type="entry name" value="P-loop_NTPase"/>
</dbReference>
<evidence type="ECO:0000256" key="1">
    <source>
        <dbReference type="ARBA" id="ARBA00004141"/>
    </source>
</evidence>
<dbReference type="Gene3D" id="3.40.50.300">
    <property type="entry name" value="P-loop containing nucleotide triphosphate hydrolases"/>
    <property type="match status" value="1"/>
</dbReference>
<keyword evidence="4 10" id="KW-0812">Transmembrane</keyword>
<dbReference type="PROSITE" id="PS50893">
    <property type="entry name" value="ABC_TRANSPORTER_2"/>
    <property type="match status" value="1"/>
</dbReference>